<feature type="repeat" description="ANK" evidence="3">
    <location>
        <begin position="246"/>
        <end position="278"/>
    </location>
</feature>
<feature type="repeat" description="ANK" evidence="3">
    <location>
        <begin position="148"/>
        <end position="178"/>
    </location>
</feature>
<feature type="repeat" description="ANK" evidence="3">
    <location>
        <begin position="213"/>
        <end position="245"/>
    </location>
</feature>
<dbReference type="SMART" id="SM00248">
    <property type="entry name" value="ANK"/>
    <property type="match status" value="5"/>
</dbReference>
<dbReference type="InterPro" id="IPR036770">
    <property type="entry name" value="Ankyrin_rpt-contain_sf"/>
</dbReference>
<feature type="repeat" description="ANK" evidence="3">
    <location>
        <begin position="179"/>
        <end position="211"/>
    </location>
</feature>
<dbReference type="PROSITE" id="PS50297">
    <property type="entry name" value="ANK_REP_REGION"/>
    <property type="match status" value="2"/>
</dbReference>
<dbReference type="KEGG" id="dpb:BABL1_gene_881"/>
<keyword evidence="5" id="KW-1185">Reference proteome</keyword>
<evidence type="ECO:0000256" key="2">
    <source>
        <dbReference type="ARBA" id="ARBA00023043"/>
    </source>
</evidence>
<dbReference type="PANTHER" id="PTHR24198">
    <property type="entry name" value="ANKYRIN REPEAT AND PROTEIN KINASE DOMAIN-CONTAINING PROTEIN"/>
    <property type="match status" value="1"/>
</dbReference>
<dbReference type="OrthoDB" id="5657095at2"/>
<dbReference type="HOGENOM" id="CLU_000134_57_0_7"/>
<keyword evidence="2 3" id="KW-0040">ANK repeat</keyword>
<proteinExistence type="predicted"/>
<reference evidence="4 5" key="1">
    <citation type="journal article" date="2015" name="Biol. Direct">
        <title>Babela massiliensis, a representative of a widespread bacterial phylum with unusual adaptations to parasitism in amoebae.</title>
        <authorList>
            <person name="Pagnier I."/>
            <person name="Yutin N."/>
            <person name="Croce O."/>
            <person name="Makarova K.S."/>
            <person name="Wolf Y.I."/>
            <person name="Benamar S."/>
            <person name="Raoult D."/>
            <person name="Koonin E.V."/>
            <person name="La Scola B."/>
        </authorList>
    </citation>
    <scope>NUCLEOTIDE SEQUENCE [LARGE SCALE GENOMIC DNA]</scope>
    <source>
        <strain evidence="5">BABL1</strain>
    </source>
</reference>
<protein>
    <submittedName>
        <fullName evidence="4">Ankyrin repeats containing protein</fullName>
    </submittedName>
</protein>
<evidence type="ECO:0000313" key="5">
    <source>
        <dbReference type="Proteomes" id="UP000018769"/>
    </source>
</evidence>
<dbReference type="STRING" id="673862.BABL1_gene_881"/>
<dbReference type="RefSeq" id="WP_023791016.1">
    <property type="nucleotide sequence ID" value="NC_023003.1"/>
</dbReference>
<dbReference type="AlphaFoldDB" id="V6DF11"/>
<evidence type="ECO:0000256" key="1">
    <source>
        <dbReference type="ARBA" id="ARBA00022737"/>
    </source>
</evidence>
<sequence length="311" mass="35524">MKLNKKKFIITAIIFFNFYNCYGQHNVFSLLPAELKVRILCCNIKNIIKSNNKFSPLNKVNIFLNIIAQVDKDLNSIVQYIRSQDIVKKIVSKVWAKKERTLDKSELNSRLKCILEDKYNQEKEETAAQLIIAGADPNLMIDQDCYISILIFIAIKGSFKNLINLLIDYGADINVVDSKGMNALMISAFYNYEDIVEVLLETKIDINAQEPYYQKTALMLAVQQNNENIVNLLIKKRANTNIQNKYGNTALIEAVYSNNINLISLLLANGASFEIKNCCGKTAYDIAFERNQLETVELMRQTCKLTLCLIF</sequence>
<gene>
    <name evidence="4" type="ORF">BABL1_gene_881</name>
</gene>
<name>V6DF11_9BACT</name>
<keyword evidence="1" id="KW-0677">Repeat</keyword>
<dbReference type="PROSITE" id="PS50088">
    <property type="entry name" value="ANK_REPEAT"/>
    <property type="match status" value="4"/>
</dbReference>
<dbReference type="Proteomes" id="UP000018769">
    <property type="component" value="Chromosome I"/>
</dbReference>
<dbReference type="InterPro" id="IPR002110">
    <property type="entry name" value="Ankyrin_rpt"/>
</dbReference>
<accession>V6DF11</accession>
<dbReference type="EMBL" id="HG793133">
    <property type="protein sequence ID" value="CDK30187.1"/>
    <property type="molecule type" value="Genomic_DNA"/>
</dbReference>
<organism evidence="4 5">
    <name type="scientific">Candidatus Babela massiliensis</name>
    <dbReference type="NCBI Taxonomy" id="673862"/>
    <lineage>
        <taxon>Bacteria</taxon>
        <taxon>Candidatus Babelota</taxon>
        <taxon>Candidatus Babeliae</taxon>
        <taxon>Candidatus Babeliales</taxon>
        <taxon>Candidatus Babeliaceae</taxon>
        <taxon>Candidatus Babela</taxon>
    </lineage>
</organism>
<dbReference type="SUPFAM" id="SSF48403">
    <property type="entry name" value="Ankyrin repeat"/>
    <property type="match status" value="1"/>
</dbReference>
<evidence type="ECO:0000256" key="3">
    <source>
        <dbReference type="PROSITE-ProRule" id="PRU00023"/>
    </source>
</evidence>
<dbReference type="PANTHER" id="PTHR24198:SF165">
    <property type="entry name" value="ANKYRIN REPEAT-CONTAINING PROTEIN-RELATED"/>
    <property type="match status" value="1"/>
</dbReference>
<dbReference type="Pfam" id="PF12796">
    <property type="entry name" value="Ank_2"/>
    <property type="match status" value="2"/>
</dbReference>
<dbReference type="eggNOG" id="COG0666">
    <property type="taxonomic scope" value="Bacteria"/>
</dbReference>
<evidence type="ECO:0000313" key="4">
    <source>
        <dbReference type="EMBL" id="CDK30187.1"/>
    </source>
</evidence>
<dbReference type="Gene3D" id="1.25.40.20">
    <property type="entry name" value="Ankyrin repeat-containing domain"/>
    <property type="match status" value="1"/>
</dbReference>